<name>A0AAV2QGR6_MEGNR</name>
<evidence type="ECO:0000256" key="8">
    <source>
        <dbReference type="PIRSR" id="PIRSR621190-2"/>
    </source>
</evidence>
<feature type="domain" description="Peptidase metallopeptidase" evidence="10">
    <location>
        <begin position="64"/>
        <end position="236"/>
    </location>
</feature>
<dbReference type="AlphaFoldDB" id="A0AAV2QGR6"/>
<dbReference type="Pfam" id="PF00413">
    <property type="entry name" value="Peptidase_M10"/>
    <property type="match status" value="1"/>
</dbReference>
<dbReference type="PROSITE" id="PS51642">
    <property type="entry name" value="HEMOPEXIN_2"/>
    <property type="match status" value="1"/>
</dbReference>
<dbReference type="Gene3D" id="3.40.390.10">
    <property type="entry name" value="Collagenase (Catalytic Domain)"/>
    <property type="match status" value="1"/>
</dbReference>
<dbReference type="InterPro" id="IPR024079">
    <property type="entry name" value="MetalloPept_cat_dom_sf"/>
</dbReference>
<feature type="binding site" evidence="8">
    <location>
        <position position="147"/>
    </location>
    <ligand>
        <name>Ca(2+)</name>
        <dbReference type="ChEBI" id="CHEBI:29108"/>
        <label>3</label>
    </ligand>
</feature>
<dbReference type="GO" id="GO:0008270">
    <property type="term" value="F:zinc ion binding"/>
    <property type="evidence" value="ECO:0007669"/>
    <property type="project" value="InterPro"/>
</dbReference>
<dbReference type="InterPro" id="IPR001818">
    <property type="entry name" value="Pept_M10_metallopeptidase"/>
</dbReference>
<dbReference type="GO" id="GO:0030198">
    <property type="term" value="P:extracellular matrix organization"/>
    <property type="evidence" value="ECO:0007669"/>
    <property type="project" value="TreeGrafter"/>
</dbReference>
<keyword evidence="3 8" id="KW-0479">Metal-binding</keyword>
<dbReference type="GO" id="GO:0031012">
    <property type="term" value="C:extracellular matrix"/>
    <property type="evidence" value="ECO:0007669"/>
    <property type="project" value="InterPro"/>
</dbReference>
<evidence type="ECO:0000256" key="4">
    <source>
        <dbReference type="ARBA" id="ARBA00022801"/>
    </source>
</evidence>
<keyword evidence="6" id="KW-0482">Metalloprotease</keyword>
<feature type="binding site" evidence="8">
    <location>
        <position position="166"/>
    </location>
    <ligand>
        <name>Zn(2+)</name>
        <dbReference type="ChEBI" id="CHEBI:29105"/>
        <label>1</label>
    </ligand>
</feature>
<reference evidence="11 12" key="1">
    <citation type="submission" date="2024-05" db="EMBL/GenBank/DDBJ databases">
        <authorList>
            <person name="Wallberg A."/>
        </authorList>
    </citation>
    <scope>NUCLEOTIDE SEQUENCE [LARGE SCALE GENOMIC DNA]</scope>
</reference>
<feature type="binding site" evidence="8">
    <location>
        <position position="171"/>
    </location>
    <ligand>
        <name>Ca(2+)</name>
        <dbReference type="ChEBI" id="CHEBI:29108"/>
        <label>3</label>
    </ligand>
</feature>
<accession>A0AAV2QGR6</accession>
<evidence type="ECO:0000256" key="6">
    <source>
        <dbReference type="ARBA" id="ARBA00023049"/>
    </source>
</evidence>
<evidence type="ECO:0000313" key="11">
    <source>
        <dbReference type="EMBL" id="CAL4082264.1"/>
    </source>
</evidence>
<feature type="binding site" evidence="8">
    <location>
        <position position="155"/>
    </location>
    <ligand>
        <name>Zn(2+)</name>
        <dbReference type="ChEBI" id="CHEBI:29105"/>
        <label>1</label>
    </ligand>
</feature>
<dbReference type="Gene3D" id="2.110.10.10">
    <property type="entry name" value="Hemopexin-like domain"/>
    <property type="match status" value="1"/>
</dbReference>
<feature type="binding site" evidence="8">
    <location>
        <position position="169"/>
    </location>
    <ligand>
        <name>Ca(2+)</name>
        <dbReference type="ChEBI" id="CHEBI:29108"/>
        <label>1</label>
    </ligand>
</feature>
<feature type="binding site" evidence="8">
    <location>
        <position position="168"/>
    </location>
    <ligand>
        <name>Ca(2+)</name>
        <dbReference type="ChEBI" id="CHEBI:29108"/>
        <label>3</label>
    </ligand>
</feature>
<evidence type="ECO:0000256" key="7">
    <source>
        <dbReference type="PIRSR" id="PIRSR621190-1"/>
    </source>
</evidence>
<dbReference type="SMART" id="SM00235">
    <property type="entry name" value="ZnMc"/>
    <property type="match status" value="1"/>
</dbReference>
<keyword evidence="2" id="KW-0645">Protease</keyword>
<feature type="binding site" evidence="8">
    <location>
        <position position="171"/>
    </location>
    <ligand>
        <name>Ca(2+)</name>
        <dbReference type="ChEBI" id="CHEBI:29108"/>
        <label>1</label>
    </ligand>
</feature>
<evidence type="ECO:0000313" key="12">
    <source>
        <dbReference type="Proteomes" id="UP001497623"/>
    </source>
</evidence>
<dbReference type="InterPro" id="IPR018487">
    <property type="entry name" value="Hemopexin-like_repeat"/>
</dbReference>
<proteinExistence type="inferred from homology"/>
<protein>
    <recommendedName>
        <fullName evidence="10">Peptidase metallopeptidase domain-containing protein</fullName>
    </recommendedName>
</protein>
<feature type="binding site" evidence="8">
    <location>
        <position position="207"/>
    </location>
    <ligand>
        <name>Zn(2+)</name>
        <dbReference type="ChEBI" id="CHEBI:29105"/>
        <label>2</label>
        <note>catalytic</note>
    </ligand>
</feature>
<sequence length="338" mass="39170">MQPGCRMSFCPQWNNSWNICIPAESKPILRVGHFFLRLHMGAYTSTFIRVNNAFAAWRLLTPRRASTFKLTGQQNVQQVITWRLGTAGYSSQLGVGVQRAALGLAFRMWSEVIPNVFYEDQLSPSEHVDIDIGFGRRTHLGCVTEFDGLGGELSHALRDPKEAQIHMDDDEHFTLDSEHGTNLLKVAVHEIGHVLGMGHVVRNYSIMYAIYEKALPNQGLEIGWEDRKLVQKMYGICSGQFSTVMDYLRWKPDGTLTYNTYFFRDNHYWMYENRYNRTRFGDPLLVRPEWRGLPDNIDAYTHLWTHKKNVHLFFKGNIPYQISQFVQIFPGHPLRLSH</sequence>
<dbReference type="GO" id="GO:0006508">
    <property type="term" value="P:proteolysis"/>
    <property type="evidence" value="ECO:0007669"/>
    <property type="project" value="UniProtKB-KW"/>
</dbReference>
<dbReference type="InterPro" id="IPR006026">
    <property type="entry name" value="Peptidase_Metallo"/>
</dbReference>
<feature type="binding site" evidence="8">
    <location>
        <position position="129"/>
    </location>
    <ligand>
        <name>Ca(2+)</name>
        <dbReference type="ChEBI" id="CHEBI:29108"/>
        <label>2</label>
    </ligand>
</feature>
<dbReference type="GO" id="GO:0004222">
    <property type="term" value="F:metalloendopeptidase activity"/>
    <property type="evidence" value="ECO:0007669"/>
    <property type="project" value="InterPro"/>
</dbReference>
<feature type="binding site" evidence="8">
    <location>
        <position position="148"/>
    </location>
    <ligand>
        <name>Ca(2+)</name>
        <dbReference type="ChEBI" id="CHEBI:29108"/>
        <label>3</label>
    </ligand>
</feature>
<evidence type="ECO:0000256" key="1">
    <source>
        <dbReference type="ARBA" id="ARBA00010370"/>
    </source>
</evidence>
<keyword evidence="12" id="KW-1185">Reference proteome</keyword>
<dbReference type="EMBL" id="CAXKWB010006267">
    <property type="protein sequence ID" value="CAL4082264.1"/>
    <property type="molecule type" value="Genomic_DNA"/>
</dbReference>
<evidence type="ECO:0000259" key="10">
    <source>
        <dbReference type="SMART" id="SM00235"/>
    </source>
</evidence>
<keyword evidence="4" id="KW-0378">Hydrolase</keyword>
<evidence type="ECO:0000256" key="5">
    <source>
        <dbReference type="ARBA" id="ARBA00022833"/>
    </source>
</evidence>
<feature type="non-terminal residue" evidence="11">
    <location>
        <position position="338"/>
    </location>
</feature>
<dbReference type="InterPro" id="IPR021190">
    <property type="entry name" value="Pept_M10A"/>
</dbReference>
<feature type="binding site" evidence="8">
    <location>
        <position position="189"/>
    </location>
    <ligand>
        <name>Zn(2+)</name>
        <dbReference type="ChEBI" id="CHEBI:29105"/>
        <label>2</label>
        <note>catalytic</note>
    </ligand>
</feature>
<keyword evidence="8" id="KW-0106">Calcium</keyword>
<feature type="repeat" description="Hemopexin" evidence="9">
    <location>
        <begin position="241"/>
        <end position="293"/>
    </location>
</feature>
<organism evidence="11 12">
    <name type="scientific">Meganyctiphanes norvegica</name>
    <name type="common">Northern krill</name>
    <name type="synonym">Thysanopoda norvegica</name>
    <dbReference type="NCBI Taxonomy" id="48144"/>
    <lineage>
        <taxon>Eukaryota</taxon>
        <taxon>Metazoa</taxon>
        <taxon>Ecdysozoa</taxon>
        <taxon>Arthropoda</taxon>
        <taxon>Crustacea</taxon>
        <taxon>Multicrustacea</taxon>
        <taxon>Malacostraca</taxon>
        <taxon>Eumalacostraca</taxon>
        <taxon>Eucarida</taxon>
        <taxon>Euphausiacea</taxon>
        <taxon>Euphausiidae</taxon>
        <taxon>Meganyctiphanes</taxon>
    </lineage>
</organism>
<evidence type="ECO:0000256" key="2">
    <source>
        <dbReference type="ARBA" id="ARBA00022670"/>
    </source>
</evidence>
<dbReference type="Pfam" id="PF00045">
    <property type="entry name" value="Hemopexin"/>
    <property type="match status" value="1"/>
</dbReference>
<comment type="cofactor">
    <cofactor evidence="8">
        <name>Ca(2+)</name>
        <dbReference type="ChEBI" id="CHEBI:29108"/>
    </cofactor>
    <text evidence="8">Can bind about 5 Ca(2+) ions per subunit.</text>
</comment>
<feature type="binding site" evidence="8">
    <location>
        <position position="199"/>
    </location>
    <ligand>
        <name>Zn(2+)</name>
        <dbReference type="ChEBI" id="CHEBI:29105"/>
        <label>2</label>
        <note>catalytic</note>
    </ligand>
</feature>
<comment type="similarity">
    <text evidence="1">Belongs to the peptidase M10A family.</text>
</comment>
<comment type="cofactor">
    <cofactor evidence="8">
        <name>Zn(2+)</name>
        <dbReference type="ChEBI" id="CHEBI:29105"/>
    </cofactor>
    <text evidence="8">Binds 2 Zn(2+) ions per subunit.</text>
</comment>
<dbReference type="InterPro" id="IPR036375">
    <property type="entry name" value="Hemopexin-like_dom_sf"/>
</dbReference>
<feature type="binding site" evidence="8">
    <location>
        <position position="139"/>
    </location>
    <ligand>
        <name>Zn(2+)</name>
        <dbReference type="ChEBI" id="CHEBI:29105"/>
        <label>1</label>
    </ligand>
</feature>
<dbReference type="SUPFAM" id="SSF50923">
    <property type="entry name" value="Hemopexin-like domain"/>
    <property type="match status" value="1"/>
</dbReference>
<feature type="binding site" evidence="8">
    <location>
        <position position="298"/>
    </location>
    <ligand>
        <name>Ca(2+)</name>
        <dbReference type="ChEBI" id="CHEBI:29108"/>
        <label>4</label>
    </ligand>
</feature>
<dbReference type="SUPFAM" id="SSF55486">
    <property type="entry name" value="Metalloproteases ('zincins'), catalytic domain"/>
    <property type="match status" value="1"/>
</dbReference>
<feature type="binding site" evidence="8">
    <location>
        <position position="193"/>
    </location>
    <ligand>
        <name>Zn(2+)</name>
        <dbReference type="ChEBI" id="CHEBI:29105"/>
        <label>2</label>
        <note>catalytic</note>
    </ligand>
</feature>
<evidence type="ECO:0000256" key="3">
    <source>
        <dbReference type="ARBA" id="ARBA00022723"/>
    </source>
</evidence>
<dbReference type="Proteomes" id="UP001497623">
    <property type="component" value="Unassembled WGS sequence"/>
</dbReference>
<keyword evidence="5 8" id="KW-0862">Zinc</keyword>
<feature type="active site" evidence="7">
    <location>
        <position position="190"/>
    </location>
</feature>
<dbReference type="GO" id="GO:0030574">
    <property type="term" value="P:collagen catabolic process"/>
    <property type="evidence" value="ECO:0007669"/>
    <property type="project" value="TreeGrafter"/>
</dbReference>
<dbReference type="PANTHER" id="PTHR10201">
    <property type="entry name" value="MATRIX METALLOPROTEINASE"/>
    <property type="match status" value="1"/>
</dbReference>
<comment type="caution">
    <text evidence="11">The sequence shown here is derived from an EMBL/GenBank/DDBJ whole genome shotgun (WGS) entry which is preliminary data.</text>
</comment>
<gene>
    <name evidence="11" type="ORF">MNOR_LOCUS11789</name>
</gene>
<evidence type="ECO:0000256" key="9">
    <source>
        <dbReference type="PROSITE-ProRule" id="PRU01011"/>
    </source>
</evidence>
<dbReference type="PRINTS" id="PR00138">
    <property type="entry name" value="MATRIXIN"/>
</dbReference>
<dbReference type="PANTHER" id="PTHR10201:SF323">
    <property type="entry name" value="MATRIX METALLOPROTEINASE-21"/>
    <property type="match status" value="1"/>
</dbReference>